<dbReference type="EC" id="3.5.4.2" evidence="2"/>
<comment type="catalytic activity">
    <reaction evidence="4">
        <text>adenine + H2O + H(+) = hypoxanthine + NH4(+)</text>
        <dbReference type="Rhea" id="RHEA:23688"/>
        <dbReference type="ChEBI" id="CHEBI:15377"/>
        <dbReference type="ChEBI" id="CHEBI:15378"/>
        <dbReference type="ChEBI" id="CHEBI:16708"/>
        <dbReference type="ChEBI" id="CHEBI:17368"/>
        <dbReference type="ChEBI" id="CHEBI:28938"/>
        <dbReference type="EC" id="3.5.4.2"/>
    </reaction>
</comment>
<evidence type="ECO:0000259" key="5">
    <source>
        <dbReference type="Pfam" id="PF01979"/>
    </source>
</evidence>
<organism evidence="7 8">
    <name type="scientific">Caldalkalibacillus horti</name>
    <dbReference type="NCBI Taxonomy" id="77523"/>
    <lineage>
        <taxon>Bacteria</taxon>
        <taxon>Bacillati</taxon>
        <taxon>Bacillota</taxon>
        <taxon>Bacilli</taxon>
        <taxon>Bacillales</taxon>
        <taxon>Bacillaceae</taxon>
        <taxon>Caldalkalibacillus</taxon>
    </lineage>
</organism>
<comment type="caution">
    <text evidence="7">The sequence shown here is derived from an EMBL/GenBank/DDBJ whole genome shotgun (WGS) entry which is preliminary data.</text>
</comment>
<dbReference type="Gene3D" id="3.20.20.140">
    <property type="entry name" value="Metal-dependent hydrolases"/>
    <property type="match status" value="1"/>
</dbReference>
<dbReference type="Pfam" id="PF13382">
    <property type="entry name" value="Adenine_deam_C"/>
    <property type="match status" value="1"/>
</dbReference>
<reference evidence="7 8" key="1">
    <citation type="submission" date="2023-07" db="EMBL/GenBank/DDBJ databases">
        <title>Genomic Encyclopedia of Type Strains, Phase IV (KMG-IV): sequencing the most valuable type-strain genomes for metagenomic binning, comparative biology and taxonomic classification.</title>
        <authorList>
            <person name="Goeker M."/>
        </authorList>
    </citation>
    <scope>NUCLEOTIDE SEQUENCE [LARGE SCALE GENOMIC DNA]</scope>
    <source>
        <strain evidence="7 8">DSM 12751</strain>
    </source>
</reference>
<dbReference type="InterPro" id="IPR006680">
    <property type="entry name" value="Amidohydro-rel"/>
</dbReference>
<dbReference type="PANTHER" id="PTHR11113:SF6">
    <property type="entry name" value="ADENINE DEAMINASE YERA-RELATED"/>
    <property type="match status" value="1"/>
</dbReference>
<accession>A0ABT9W1V9</accession>
<dbReference type="Pfam" id="PF01979">
    <property type="entry name" value="Amidohydro_1"/>
    <property type="match status" value="1"/>
</dbReference>
<evidence type="ECO:0000256" key="3">
    <source>
        <dbReference type="ARBA" id="ARBA00022801"/>
    </source>
</evidence>
<gene>
    <name evidence="7" type="ORF">J2S11_003157</name>
</gene>
<dbReference type="InterPro" id="IPR026912">
    <property type="entry name" value="Adenine_deam_C"/>
</dbReference>
<evidence type="ECO:0000256" key="4">
    <source>
        <dbReference type="ARBA" id="ARBA00047720"/>
    </source>
</evidence>
<dbReference type="EMBL" id="JAUSTY010000014">
    <property type="protein sequence ID" value="MDQ0167232.1"/>
    <property type="molecule type" value="Genomic_DNA"/>
</dbReference>
<dbReference type="SUPFAM" id="SSF51338">
    <property type="entry name" value="Composite domain of metallo-dependent hydrolases"/>
    <property type="match status" value="1"/>
</dbReference>
<keyword evidence="3 7" id="KW-0378">Hydrolase</keyword>
<dbReference type="InterPro" id="IPR032466">
    <property type="entry name" value="Metal_Hydrolase"/>
</dbReference>
<dbReference type="GO" id="GO:0000034">
    <property type="term" value="F:adenine deaminase activity"/>
    <property type="evidence" value="ECO:0007669"/>
    <property type="project" value="UniProtKB-EC"/>
</dbReference>
<keyword evidence="8" id="KW-1185">Reference proteome</keyword>
<comment type="similarity">
    <text evidence="1">Belongs to the metallo-dependent hydrolases superfamily. Adenine deaminase family.</text>
</comment>
<evidence type="ECO:0000313" key="8">
    <source>
        <dbReference type="Proteomes" id="UP001235840"/>
    </source>
</evidence>
<dbReference type="Proteomes" id="UP001235840">
    <property type="component" value="Unassembled WGS sequence"/>
</dbReference>
<protein>
    <recommendedName>
        <fullName evidence="2">adenine deaminase</fullName>
        <ecNumber evidence="2">3.5.4.2</ecNumber>
    </recommendedName>
</protein>
<feature type="domain" description="Amidohydrolase-related" evidence="5">
    <location>
        <begin position="191"/>
        <end position="363"/>
    </location>
</feature>
<evidence type="ECO:0000256" key="1">
    <source>
        <dbReference type="ARBA" id="ARBA00006773"/>
    </source>
</evidence>
<dbReference type="SUPFAM" id="SSF51556">
    <property type="entry name" value="Metallo-dependent hydrolases"/>
    <property type="match status" value="1"/>
</dbReference>
<dbReference type="PANTHER" id="PTHR11113">
    <property type="entry name" value="N-ACETYLGLUCOSAMINE-6-PHOSPHATE DEACETYLASE"/>
    <property type="match status" value="1"/>
</dbReference>
<dbReference type="Gene3D" id="2.30.40.10">
    <property type="entry name" value="Urease, subunit C, domain 1"/>
    <property type="match status" value="1"/>
</dbReference>
<evidence type="ECO:0000256" key="2">
    <source>
        <dbReference type="ARBA" id="ARBA00012782"/>
    </source>
</evidence>
<dbReference type="InterPro" id="IPR011059">
    <property type="entry name" value="Metal-dep_hydrolase_composite"/>
</dbReference>
<proteinExistence type="inferred from homology"/>
<name>A0ABT9W1V9_9BACI</name>
<feature type="domain" description="Adenine deaminase C-terminal" evidence="6">
    <location>
        <begin position="433"/>
        <end position="573"/>
    </location>
</feature>
<evidence type="ECO:0000259" key="6">
    <source>
        <dbReference type="Pfam" id="PF13382"/>
    </source>
</evidence>
<evidence type="ECO:0000313" key="7">
    <source>
        <dbReference type="EMBL" id="MDQ0167232.1"/>
    </source>
</evidence>
<dbReference type="RefSeq" id="WP_307396029.1">
    <property type="nucleotide sequence ID" value="NZ_BAAADK010000014.1"/>
</dbReference>
<sequence>MKIKPLDLKSYQELIQVALRKSPADLWFKNAQFLNVYTGQLQRSHIALSKGRIAYVGDKEPLTDKRTEVVELETPQILVPGYIEPHAHPFQWYNPYTWGRFLVTQGTTTSINDNMALFKYLDDEQALSFIEKLHAEEGHLWLWWSRFDAQTGLSQEENRFAPSSLRRWLKHRLVVQGGEFTSWPLLLKGNQALAEAMLITKQEFHKRVEGHLPGSSPETLNAMAASGVTADHEALSGEDVIERLRLGLYASLRYSSIRPDLPNLLEEIKAHPELNRSRILLTNDGSMPFFVEQSGCNRMIEHVIAAGFSPIEAYRMVTLNPATYYGLEEELGGIAPGRLAHINVLQDVLNPTPLRVMVDGKWVVQNQSTERSHYSEQRQSPQWMKEYFPPKTASLTISSEMLHQSPAPVGIELINEVITKPYELDPHGALELNELYLSLVDEHGKWVLNTRIKNFASNLQALASTYTASSHYLLMGRDRDEMAQVLEHTLVRGGGIQATFTSGDEVWVPLPLAGGMSDEPMNLLMQHSKHFVEKLKENGHPFADPIYTLLFLTATHLPFIRMTDHGLYLIKEQKVIVPSHKL</sequence>